<dbReference type="HOGENOM" id="CLU_2455915_0_0_1"/>
<accession>U9T744</accession>
<evidence type="ECO:0000256" key="1">
    <source>
        <dbReference type="SAM" id="Phobius"/>
    </source>
</evidence>
<sequence length="89" mass="10293">MTIVSLAPANFQNLSACMWEFFESLDMGTYFYLMNITNCLLFFLFFFRQFLSLSRYGILAAFKSFRSGIPASCLGINKRVNNLKNEFSL</sequence>
<evidence type="ECO:0000313" key="2">
    <source>
        <dbReference type="EMBL" id="ESA03232.1"/>
    </source>
</evidence>
<gene>
    <name evidence="2" type="ORF">GLOINDRAFT_5755</name>
</gene>
<keyword evidence="1" id="KW-1133">Transmembrane helix</keyword>
<keyword evidence="1" id="KW-0812">Transmembrane</keyword>
<organism evidence="2">
    <name type="scientific">Rhizophagus irregularis (strain DAOM 181602 / DAOM 197198 / MUCL 43194)</name>
    <name type="common">Arbuscular mycorrhizal fungus</name>
    <name type="synonym">Glomus intraradices</name>
    <dbReference type="NCBI Taxonomy" id="747089"/>
    <lineage>
        <taxon>Eukaryota</taxon>
        <taxon>Fungi</taxon>
        <taxon>Fungi incertae sedis</taxon>
        <taxon>Mucoromycota</taxon>
        <taxon>Glomeromycotina</taxon>
        <taxon>Glomeromycetes</taxon>
        <taxon>Glomerales</taxon>
        <taxon>Glomeraceae</taxon>
        <taxon>Rhizophagus</taxon>
    </lineage>
</organism>
<name>U9T744_RHIID</name>
<protein>
    <submittedName>
        <fullName evidence="2">Uncharacterized protein</fullName>
    </submittedName>
</protein>
<proteinExistence type="predicted"/>
<dbReference type="EMBL" id="KI295179">
    <property type="protein sequence ID" value="ESA03232.1"/>
    <property type="molecule type" value="Genomic_DNA"/>
</dbReference>
<feature type="transmembrane region" description="Helical" evidence="1">
    <location>
        <begin position="29"/>
        <end position="47"/>
    </location>
</feature>
<keyword evidence="1" id="KW-0472">Membrane</keyword>
<reference evidence="2" key="1">
    <citation type="submission" date="2013-07" db="EMBL/GenBank/DDBJ databases">
        <title>The genome of an arbuscular mycorrhizal fungus provides insights into the evolution of the oldest plant symbiosis.</title>
        <authorList>
            <consortium name="DOE Joint Genome Institute"/>
            <person name="Tisserant E."/>
            <person name="Malbreil M."/>
            <person name="Kuo A."/>
            <person name="Kohler A."/>
            <person name="Symeonidi A."/>
            <person name="Balestrini R."/>
            <person name="Charron P."/>
            <person name="Duensing N."/>
            <person name="Frei-dit-Frey N."/>
            <person name="Gianinazzi-Pearson V."/>
            <person name="Gilbert B."/>
            <person name="Handa Y."/>
            <person name="Hijri M."/>
            <person name="Kaul R."/>
            <person name="Kawaguchi M."/>
            <person name="Krajinski F."/>
            <person name="Lammers P."/>
            <person name="Lapierre D."/>
            <person name="Masclaux F.G."/>
            <person name="Murat C."/>
            <person name="Morin E."/>
            <person name="Ndikumana S."/>
            <person name="Pagni M."/>
            <person name="Petitpierre D."/>
            <person name="Requena N."/>
            <person name="Rosikiewicz P."/>
            <person name="Riley R."/>
            <person name="Saito K."/>
            <person name="San Clemente H."/>
            <person name="Shapiro H."/>
            <person name="van Tuinen D."/>
            <person name="Becard G."/>
            <person name="Bonfante P."/>
            <person name="Paszkowski U."/>
            <person name="Shachar-Hill Y."/>
            <person name="Young J.P."/>
            <person name="Sanders I.R."/>
            <person name="Henrissat B."/>
            <person name="Rensing S.A."/>
            <person name="Grigoriev I.V."/>
            <person name="Corradi N."/>
            <person name="Roux C."/>
            <person name="Martin F."/>
        </authorList>
    </citation>
    <scope>NUCLEOTIDE SEQUENCE</scope>
    <source>
        <strain evidence="2">DAOM 197198</strain>
    </source>
</reference>
<dbReference type="AlphaFoldDB" id="U9T744"/>